<dbReference type="Pfam" id="PF12680">
    <property type="entry name" value="SnoaL_2"/>
    <property type="match status" value="1"/>
</dbReference>
<dbReference type="EMBL" id="SUNI01000060">
    <property type="protein sequence ID" value="TJZ88605.1"/>
    <property type="molecule type" value="Genomic_DNA"/>
</dbReference>
<keyword evidence="4" id="KW-1185">Reference proteome</keyword>
<sequence>MTGKFDNFSDLLRAALGDRLAPADTMLDLFADDVIFEFPFAPEGLPKRLDGVAALADHLQKLGPLIAFGPMKLGNIYTSAEAVIFEFSCTGHGVHTGAPYDQGYISVVTLQDARISRYRDYWNPLVALTALGGSAAAAAAYAGGA</sequence>
<dbReference type="SUPFAM" id="SSF54427">
    <property type="entry name" value="NTF2-like"/>
    <property type="match status" value="1"/>
</dbReference>
<keyword evidence="1" id="KW-0472">Membrane</keyword>
<keyword evidence="1" id="KW-0812">Transmembrane</keyword>
<feature type="transmembrane region" description="Helical" evidence="1">
    <location>
        <begin position="121"/>
        <end position="142"/>
    </location>
</feature>
<organism evidence="3 4">
    <name type="scientific">Paracoccus gahaiensis</name>
    <dbReference type="NCBI Taxonomy" id="1706839"/>
    <lineage>
        <taxon>Bacteria</taxon>
        <taxon>Pseudomonadati</taxon>
        <taxon>Pseudomonadota</taxon>
        <taxon>Alphaproteobacteria</taxon>
        <taxon>Rhodobacterales</taxon>
        <taxon>Paracoccaceae</taxon>
        <taxon>Paracoccus</taxon>
    </lineage>
</organism>
<keyword evidence="1" id="KW-1133">Transmembrane helix</keyword>
<dbReference type="InterPro" id="IPR037401">
    <property type="entry name" value="SnoaL-like"/>
</dbReference>
<dbReference type="Gene3D" id="3.10.450.50">
    <property type="match status" value="1"/>
</dbReference>
<comment type="caution">
    <text evidence="3">The sequence shown here is derived from an EMBL/GenBank/DDBJ whole genome shotgun (WGS) entry which is preliminary data.</text>
</comment>
<evidence type="ECO:0000313" key="4">
    <source>
        <dbReference type="Proteomes" id="UP000309747"/>
    </source>
</evidence>
<name>A0A4U0R1K1_9RHOB</name>
<evidence type="ECO:0000256" key="1">
    <source>
        <dbReference type="SAM" id="Phobius"/>
    </source>
</evidence>
<proteinExistence type="predicted"/>
<gene>
    <name evidence="3" type="ORF">FA743_19990</name>
</gene>
<dbReference type="RefSeq" id="WP_136887804.1">
    <property type="nucleotide sequence ID" value="NZ_SUNI01000060.1"/>
</dbReference>
<protein>
    <submittedName>
        <fullName evidence="3">Nuclear transport factor 2 family protein</fullName>
    </submittedName>
</protein>
<dbReference type="Proteomes" id="UP000309747">
    <property type="component" value="Unassembled WGS sequence"/>
</dbReference>
<reference evidence="3 4" key="1">
    <citation type="submission" date="2019-04" db="EMBL/GenBank/DDBJ databases">
        <authorList>
            <person name="Li J."/>
        </authorList>
    </citation>
    <scope>NUCLEOTIDE SEQUENCE [LARGE SCALE GENOMIC DNA]</scope>
    <source>
        <strain evidence="3 4">KCTC 42687</strain>
    </source>
</reference>
<dbReference type="InterPro" id="IPR032710">
    <property type="entry name" value="NTF2-like_dom_sf"/>
</dbReference>
<dbReference type="OrthoDB" id="2083380at2"/>
<evidence type="ECO:0000259" key="2">
    <source>
        <dbReference type="Pfam" id="PF12680"/>
    </source>
</evidence>
<accession>A0A4U0R1K1</accession>
<evidence type="ECO:0000313" key="3">
    <source>
        <dbReference type="EMBL" id="TJZ88605.1"/>
    </source>
</evidence>
<dbReference type="AlphaFoldDB" id="A0A4U0R1K1"/>
<feature type="domain" description="SnoaL-like" evidence="2">
    <location>
        <begin position="23"/>
        <end position="118"/>
    </location>
</feature>